<evidence type="ECO:0000313" key="3">
    <source>
        <dbReference type="EMBL" id="KAJ4927212.1"/>
    </source>
</evidence>
<protein>
    <submittedName>
        <fullName evidence="3">Uncharacterized protein</fullName>
    </submittedName>
</protein>
<gene>
    <name evidence="3" type="ORF">JOQ06_014947</name>
</gene>
<dbReference type="Gene3D" id="3.40.395.10">
    <property type="entry name" value="Adenoviral Proteinase, Chain A"/>
    <property type="match status" value="1"/>
</dbReference>
<name>A0AAD6AM50_9TELE</name>
<keyword evidence="1" id="KW-0175">Coiled coil</keyword>
<feature type="coiled-coil region" evidence="1">
    <location>
        <begin position="39"/>
        <end position="66"/>
    </location>
</feature>
<evidence type="ECO:0000256" key="1">
    <source>
        <dbReference type="SAM" id="Coils"/>
    </source>
</evidence>
<evidence type="ECO:0000313" key="4">
    <source>
        <dbReference type="Proteomes" id="UP001219934"/>
    </source>
</evidence>
<feature type="compositionally biased region" description="Pro residues" evidence="2">
    <location>
        <begin position="220"/>
        <end position="351"/>
    </location>
</feature>
<dbReference type="SUPFAM" id="SSF54001">
    <property type="entry name" value="Cysteine proteinases"/>
    <property type="match status" value="1"/>
</dbReference>
<dbReference type="AlphaFoldDB" id="A0AAD6AM50"/>
<keyword evidence="4" id="KW-1185">Reference proteome</keyword>
<organism evidence="3 4">
    <name type="scientific">Pogonophryne albipinna</name>
    <dbReference type="NCBI Taxonomy" id="1090488"/>
    <lineage>
        <taxon>Eukaryota</taxon>
        <taxon>Metazoa</taxon>
        <taxon>Chordata</taxon>
        <taxon>Craniata</taxon>
        <taxon>Vertebrata</taxon>
        <taxon>Euteleostomi</taxon>
        <taxon>Actinopterygii</taxon>
        <taxon>Neopterygii</taxon>
        <taxon>Teleostei</taxon>
        <taxon>Neoteleostei</taxon>
        <taxon>Acanthomorphata</taxon>
        <taxon>Eupercaria</taxon>
        <taxon>Perciformes</taxon>
        <taxon>Notothenioidei</taxon>
        <taxon>Pogonophryne</taxon>
    </lineage>
</organism>
<accession>A0AAD6AM50</accession>
<dbReference type="Proteomes" id="UP001219934">
    <property type="component" value="Unassembled WGS sequence"/>
</dbReference>
<sequence length="511" mass="53173">MTPKVAQCTVCQAGAIVIKQEVEYTPIKVDDSVEDVLGQESLTEEILHLEDTLKEARENVTRAQEKTRQRLKSASGKTVFKVGEKVWRQNKRSQQRKGGKLEPHCLRPFTIVNLQGKSADLQGEKWALIHKVSIDHLKHCKEEGPRIPQNIKGAKPMTRPSVIVFAGEPASSPAPPATGPAAAVQPPPSSPAPPATGPASAVPPPSSPAPPATGPAAAVQPPPSSPAPPATGPASAVPPPSSPAPPATGPAAAVPPPSSPAPPATGPAAAVPPPSSPAPPATGPAAAVPPPSSPAPPATGPAAAVPPPPSSPAPPATGPAAAVPPPSSPAPPATGPAAAVPPPSSPAPPATATPTQVQTLPDKIVEDAWAGNGSHVLMSKIGPYKMYYWDIRQIRPNMELESEVINAYLAVKVKEFNQENPRGQRATFIDTFEMTTIWNNGTSRLKIDPLDYDVILGIVNDYHHWTLTFAESILRSEEDISFATTTQAIEEHRRNIATTLIQQIGIGGFHS</sequence>
<feature type="region of interest" description="Disordered" evidence="2">
    <location>
        <begin position="166"/>
        <end position="356"/>
    </location>
</feature>
<proteinExistence type="predicted"/>
<evidence type="ECO:0000256" key="2">
    <source>
        <dbReference type="SAM" id="MobiDB-lite"/>
    </source>
</evidence>
<reference evidence="3" key="1">
    <citation type="submission" date="2022-11" db="EMBL/GenBank/DDBJ databases">
        <title>Chromosome-level genome of Pogonophryne albipinna.</title>
        <authorList>
            <person name="Jo E."/>
        </authorList>
    </citation>
    <scope>NUCLEOTIDE SEQUENCE</scope>
    <source>
        <strain evidence="3">SGF0006</strain>
        <tissue evidence="3">Muscle</tissue>
    </source>
</reference>
<comment type="caution">
    <text evidence="3">The sequence shown here is derived from an EMBL/GenBank/DDBJ whole genome shotgun (WGS) entry which is preliminary data.</text>
</comment>
<feature type="compositionally biased region" description="Pro residues" evidence="2">
    <location>
        <begin position="185"/>
        <end position="213"/>
    </location>
</feature>
<dbReference type="EMBL" id="JAPTMU010000019">
    <property type="protein sequence ID" value="KAJ4927212.1"/>
    <property type="molecule type" value="Genomic_DNA"/>
</dbReference>
<dbReference type="InterPro" id="IPR038765">
    <property type="entry name" value="Papain-like_cys_pep_sf"/>
</dbReference>